<dbReference type="HAMAP" id="MF_01013">
    <property type="entry name" value="HisF"/>
    <property type="match status" value="1"/>
</dbReference>
<gene>
    <name evidence="7" type="primary">hisF_8</name>
    <name evidence="7" type="ORF">SDC9_17783</name>
</gene>
<accession>A0A644TYI6</accession>
<evidence type="ECO:0000256" key="4">
    <source>
        <dbReference type="ARBA" id="ARBA00023102"/>
    </source>
</evidence>
<evidence type="ECO:0000313" key="7">
    <source>
        <dbReference type="EMBL" id="MPL72004.1"/>
    </source>
</evidence>
<dbReference type="InterPro" id="IPR004651">
    <property type="entry name" value="HisF"/>
</dbReference>
<keyword evidence="4" id="KW-0368">Histidine biosynthesis</keyword>
<dbReference type="UniPathway" id="UPA00031">
    <property type="reaction ID" value="UER00010"/>
</dbReference>
<evidence type="ECO:0000256" key="3">
    <source>
        <dbReference type="ARBA" id="ARBA00022605"/>
    </source>
</evidence>
<dbReference type="GO" id="GO:0000105">
    <property type="term" value="P:L-histidine biosynthetic process"/>
    <property type="evidence" value="ECO:0007669"/>
    <property type="project" value="UniProtKB-UniPathway"/>
</dbReference>
<evidence type="ECO:0000256" key="1">
    <source>
        <dbReference type="ARBA" id="ARBA00005091"/>
    </source>
</evidence>
<keyword evidence="3" id="KW-0028">Amino-acid biosynthesis</keyword>
<dbReference type="PANTHER" id="PTHR21235">
    <property type="entry name" value="IMIDAZOLE GLYCEROL PHOSPHATE SYNTHASE SUBUNIT HISF/H IGP SYNTHASE SUBUNIT HISF/H"/>
    <property type="match status" value="1"/>
</dbReference>
<proteinExistence type="inferred from homology"/>
<comment type="catalytic activity">
    <reaction evidence="6">
        <text>5-[(5-phospho-1-deoxy-D-ribulos-1-ylimino)methylamino]-1-(5-phospho-beta-D-ribosyl)imidazole-4-carboxamide + L-glutamine = D-erythro-1-(imidazol-4-yl)glycerol 3-phosphate + 5-amino-1-(5-phospho-beta-D-ribosyl)imidazole-4-carboxamide + L-glutamate + H(+)</text>
        <dbReference type="Rhea" id="RHEA:24793"/>
        <dbReference type="ChEBI" id="CHEBI:15378"/>
        <dbReference type="ChEBI" id="CHEBI:29985"/>
        <dbReference type="ChEBI" id="CHEBI:58278"/>
        <dbReference type="ChEBI" id="CHEBI:58359"/>
        <dbReference type="ChEBI" id="CHEBI:58475"/>
        <dbReference type="ChEBI" id="CHEBI:58525"/>
        <dbReference type="EC" id="4.3.2.10"/>
    </reaction>
</comment>
<evidence type="ECO:0000256" key="5">
    <source>
        <dbReference type="ARBA" id="ARBA00023239"/>
    </source>
</evidence>
<dbReference type="AlphaFoldDB" id="A0A644TYI6"/>
<comment type="pathway">
    <text evidence="1">Amino-acid biosynthesis; L-histidine biosynthesis; L-histidine from 5-phospho-alpha-D-ribose 1-diphosphate: step 5/9.</text>
</comment>
<dbReference type="PANTHER" id="PTHR21235:SF2">
    <property type="entry name" value="IMIDAZOLE GLYCEROL PHOSPHATE SYNTHASE HISHF"/>
    <property type="match status" value="1"/>
</dbReference>
<dbReference type="GO" id="GO:0016829">
    <property type="term" value="F:lyase activity"/>
    <property type="evidence" value="ECO:0007669"/>
    <property type="project" value="UniProtKB-KW"/>
</dbReference>
<evidence type="ECO:0000256" key="2">
    <source>
        <dbReference type="ARBA" id="ARBA00012809"/>
    </source>
</evidence>
<dbReference type="CDD" id="cd04731">
    <property type="entry name" value="HisF"/>
    <property type="match status" value="1"/>
</dbReference>
<keyword evidence="5 7" id="KW-0456">Lyase</keyword>
<dbReference type="Pfam" id="PF00977">
    <property type="entry name" value="His_biosynth"/>
    <property type="match status" value="1"/>
</dbReference>
<reference evidence="7" key="1">
    <citation type="submission" date="2019-08" db="EMBL/GenBank/DDBJ databases">
        <authorList>
            <person name="Kucharzyk K."/>
            <person name="Murdoch R.W."/>
            <person name="Higgins S."/>
            <person name="Loffler F."/>
        </authorList>
    </citation>
    <scope>NUCLEOTIDE SEQUENCE</scope>
</reference>
<evidence type="ECO:0000256" key="6">
    <source>
        <dbReference type="ARBA" id="ARBA00047838"/>
    </source>
</evidence>
<dbReference type="InterPro" id="IPR006062">
    <property type="entry name" value="His_biosynth"/>
</dbReference>
<dbReference type="Gene3D" id="3.20.20.70">
    <property type="entry name" value="Aldolase class I"/>
    <property type="match status" value="1"/>
</dbReference>
<dbReference type="InterPro" id="IPR011060">
    <property type="entry name" value="RibuloseP-bd_barrel"/>
</dbReference>
<dbReference type="GO" id="GO:0000107">
    <property type="term" value="F:imidazoleglycerol-phosphate synthase activity"/>
    <property type="evidence" value="ECO:0007669"/>
    <property type="project" value="InterPro"/>
</dbReference>
<dbReference type="InterPro" id="IPR050064">
    <property type="entry name" value="IGPS_HisA/HisF"/>
</dbReference>
<comment type="caution">
    <text evidence="7">The sequence shown here is derived from an EMBL/GenBank/DDBJ whole genome shotgun (WGS) entry which is preliminary data.</text>
</comment>
<sequence length="274" mass="30182">MLTKRIIPCLDCDLQVPEGRVVKGVEFKQIKYAGNPVELATKYYEEGADEIVLLDITASREKRDTMGKVIKNVTENVFIPICVGGGIRKVEDYVEMLKAGADKCSTNTAAIHNPELINEASEVVGTQACVVGIDAKRRYVDNPKESNDKNIIETKKGYCWFDTSIYGGTKFTGIDAIGWAQECQKRGAGEILLTSMDRDGTKDGYDLELTKAINDSVDIPVIASGGVGKPEHIFEAFNVADASAALAASIFHFNEYPIQEVKEYLKEKNVNVRF</sequence>
<protein>
    <recommendedName>
        <fullName evidence="2">imidazole glycerol-phosphate synthase</fullName>
        <ecNumber evidence="2">4.3.2.10</ecNumber>
    </recommendedName>
</protein>
<dbReference type="EC" id="4.3.2.10" evidence="2"/>
<dbReference type="NCBIfam" id="TIGR00735">
    <property type="entry name" value="hisF"/>
    <property type="match status" value="1"/>
</dbReference>
<name>A0A644TYI6_9ZZZZ</name>
<dbReference type="InterPro" id="IPR013785">
    <property type="entry name" value="Aldolase_TIM"/>
</dbReference>
<dbReference type="EMBL" id="VSSQ01000063">
    <property type="protein sequence ID" value="MPL72004.1"/>
    <property type="molecule type" value="Genomic_DNA"/>
</dbReference>
<organism evidence="7">
    <name type="scientific">bioreactor metagenome</name>
    <dbReference type="NCBI Taxonomy" id="1076179"/>
    <lineage>
        <taxon>unclassified sequences</taxon>
        <taxon>metagenomes</taxon>
        <taxon>ecological metagenomes</taxon>
    </lineage>
</organism>
<dbReference type="SUPFAM" id="SSF51366">
    <property type="entry name" value="Ribulose-phoshate binding barrel"/>
    <property type="match status" value="1"/>
</dbReference>